<keyword evidence="2" id="KW-1185">Reference proteome</keyword>
<dbReference type="Proteomes" id="UP000018914">
    <property type="component" value="Chromosome"/>
</dbReference>
<reference evidence="1 2" key="1">
    <citation type="submission" date="2013-12" db="EMBL/GenBank/DDBJ databases">
        <authorList>
            <consortium name="DOE Joint Genome Institute"/>
            <person name="Eisen J."/>
            <person name="Huntemann M."/>
            <person name="Han J."/>
            <person name="Chen A."/>
            <person name="Kyrpides N."/>
            <person name="Mavromatis K."/>
            <person name="Markowitz V."/>
            <person name="Palaniappan K."/>
            <person name="Ivanova N."/>
            <person name="Schaumberg A."/>
            <person name="Pati A."/>
            <person name="Liolios K."/>
            <person name="Nordberg H.P."/>
            <person name="Cantor M.N."/>
            <person name="Hua S.X."/>
            <person name="Woyke T."/>
        </authorList>
    </citation>
    <scope>NUCLEOTIDE SEQUENCE [LARGE SCALE GENOMIC DNA]</scope>
    <source>
        <strain evidence="1 2">DSM 23557</strain>
    </source>
</reference>
<dbReference type="EMBL" id="CP007028">
    <property type="protein sequence ID" value="AHE96770.1"/>
    <property type="molecule type" value="Genomic_DNA"/>
</dbReference>
<proteinExistence type="predicted"/>
<dbReference type="AlphaFoldDB" id="W0DIT1"/>
<dbReference type="HOGENOM" id="CLU_1255466_0_0_0"/>
<dbReference type="KEGG" id="trd:THERU_02390"/>
<gene>
    <name evidence="1" type="ORF">THERU_02390</name>
</gene>
<organism evidence="2">
    <name type="scientific">Thermocrinis ruber</name>
    <dbReference type="NCBI Taxonomy" id="75906"/>
    <lineage>
        <taxon>Bacteria</taxon>
        <taxon>Pseudomonadati</taxon>
        <taxon>Aquificota</taxon>
        <taxon>Aquificia</taxon>
        <taxon>Aquificales</taxon>
        <taxon>Aquificaceae</taxon>
        <taxon>Thermocrinis</taxon>
    </lineage>
</organism>
<accession>W0DIT1</accession>
<evidence type="ECO:0000313" key="1">
    <source>
        <dbReference type="EMBL" id="AHE96770.1"/>
    </source>
</evidence>
<name>W0DIT1_9AQUI</name>
<evidence type="ECO:0000313" key="2">
    <source>
        <dbReference type="Proteomes" id="UP000018914"/>
    </source>
</evidence>
<protein>
    <submittedName>
        <fullName evidence="1">Uncharacterized protein</fullName>
    </submittedName>
</protein>
<sequence>MWLIFLLISFGYSIGLGTFEVLRGVCPVPPVVEFNPKSMQTRIFCQKCPPFTTKGGMGEPLNRTADFVIEYTLKVGNLWLAVYHSYKCEPHASNFGGYIVFNEEGSLLHAESGYPGQCQNLSTEDILCLNHYMAQGILITRISHCKIASKYKLSCEQIFATDTDIEKKDKIQYIKKLYIKDKDHFYFEVNQEGKLYPVHCKRNGDVFNCKGLEKLKKSMP</sequence>
<dbReference type="STRING" id="75906.THERU_02390"/>